<evidence type="ECO:0000256" key="1">
    <source>
        <dbReference type="SAM" id="Phobius"/>
    </source>
</evidence>
<gene>
    <name evidence="2" type="ORF">CLODIP_2_CD01076</name>
</gene>
<organism evidence="2 3">
    <name type="scientific">Cloeon dipterum</name>
    <dbReference type="NCBI Taxonomy" id="197152"/>
    <lineage>
        <taxon>Eukaryota</taxon>
        <taxon>Metazoa</taxon>
        <taxon>Ecdysozoa</taxon>
        <taxon>Arthropoda</taxon>
        <taxon>Hexapoda</taxon>
        <taxon>Insecta</taxon>
        <taxon>Pterygota</taxon>
        <taxon>Palaeoptera</taxon>
        <taxon>Ephemeroptera</taxon>
        <taxon>Pisciforma</taxon>
        <taxon>Baetidae</taxon>
        <taxon>Cloeon</taxon>
    </lineage>
</organism>
<accession>A0A8S1DN37</accession>
<evidence type="ECO:0000313" key="3">
    <source>
        <dbReference type="Proteomes" id="UP000494165"/>
    </source>
</evidence>
<evidence type="ECO:0000313" key="2">
    <source>
        <dbReference type="EMBL" id="CAB3381997.1"/>
    </source>
</evidence>
<dbReference type="EMBL" id="CADEPI010000254">
    <property type="protein sequence ID" value="CAB3381997.1"/>
    <property type="molecule type" value="Genomic_DNA"/>
</dbReference>
<comment type="caution">
    <text evidence="2">The sequence shown here is derived from an EMBL/GenBank/DDBJ whole genome shotgun (WGS) entry which is preliminary data.</text>
</comment>
<keyword evidence="3" id="KW-1185">Reference proteome</keyword>
<proteinExistence type="predicted"/>
<keyword evidence="1" id="KW-1133">Transmembrane helix</keyword>
<reference evidence="2 3" key="1">
    <citation type="submission" date="2020-04" db="EMBL/GenBank/DDBJ databases">
        <authorList>
            <person name="Alioto T."/>
            <person name="Alioto T."/>
            <person name="Gomez Garrido J."/>
        </authorList>
    </citation>
    <scope>NUCLEOTIDE SEQUENCE [LARGE SCALE GENOMIC DNA]</scope>
</reference>
<dbReference type="AlphaFoldDB" id="A0A8S1DN37"/>
<name>A0A8S1DN37_9INSE</name>
<protein>
    <submittedName>
        <fullName evidence="2">Uncharacterized protein</fullName>
    </submittedName>
</protein>
<feature type="transmembrane region" description="Helical" evidence="1">
    <location>
        <begin position="27"/>
        <end position="50"/>
    </location>
</feature>
<feature type="transmembrane region" description="Helical" evidence="1">
    <location>
        <begin position="62"/>
        <end position="83"/>
    </location>
</feature>
<sequence>MPSDRIAEDYNKARAKILKRYRLTFRLILLFAILFGVGVIVVAVTIFAGASMENGSNNNREIIVTVVLVACFLTLVSVVLSCLHSARKSALAKLDEHTTPTRRQQASSRPRVRCVKSNNVASIDTPPPYDSLFDVRGMSRNSTFNSPTAIETFTVSVSDINCASHSTTDSGGCTSSSAND</sequence>
<keyword evidence="1" id="KW-0812">Transmembrane</keyword>
<keyword evidence="1" id="KW-0472">Membrane</keyword>
<dbReference type="Proteomes" id="UP000494165">
    <property type="component" value="Unassembled WGS sequence"/>
</dbReference>